<dbReference type="InterPro" id="IPR027417">
    <property type="entry name" value="P-loop_NTPase"/>
</dbReference>
<reference evidence="1 2" key="1">
    <citation type="submission" date="2018-11" db="EMBL/GenBank/DDBJ databases">
        <title>Rhodococcus spongicola sp. nov. and Rhodococcus xishaensis sp. nov. from marine sponges.</title>
        <authorList>
            <person name="Li L."/>
            <person name="Lin H.W."/>
        </authorList>
    </citation>
    <scope>NUCLEOTIDE SEQUENCE [LARGE SCALE GENOMIC DNA]</scope>
    <source>
        <strain evidence="1 2">LHW50502</strain>
    </source>
</reference>
<dbReference type="Pfam" id="PF03237">
    <property type="entry name" value="Terminase_6N"/>
    <property type="match status" value="1"/>
</dbReference>
<sequence>MRSSMTAARSGLSDVKGCTEPRLFTPPLRELTTRTSAGFECIRFAETVLRMTLLPWQKWFLLHALELNEDGTFRFKRVLLLVSRQNGKTTIIKALILWRLFVDAAQTVIGAAQSLGDAEDVWEEVVTQAERVPALKKRMHKPKRVNGAKAMRLRSGGRYIVETLERDAGRGKTADLLFLDELREHKSWDAWNALSSTTLVPARAQTVCASNAGDVHSVVLRDLRGRAKTAIETARTDEVTLGLFEWSAPDGCDIDDWGVRAQANPSLGHTLTAAALQADRETKTENGFRTENLCQEVEQIQTGIIDFEDWAPLQDMESERGPDTRVAVAVDVSWDRSRTHIGIVAERPDGLLHVEVVASRAGTAWVIPWLVERLDNEDSWFDGRVTVQERGAPVSSLSADMTEAGLTVVPCGGADLAKSAGAFFDRIRQQTIRHRGQPLLDEAVRAARARSAGDAWFFDRKGSPSDIAPLIAVSEAAWLLAQPVETPRISAYENTDFVML</sequence>
<dbReference type="PANTHER" id="PTHR41287:SF1">
    <property type="entry name" value="PROTEIN YMFN"/>
    <property type="match status" value="1"/>
</dbReference>
<dbReference type="AlphaFoldDB" id="A0A438B5G5"/>
<evidence type="ECO:0000313" key="1">
    <source>
        <dbReference type="EMBL" id="RVW06233.1"/>
    </source>
</evidence>
<gene>
    <name evidence="1" type="ORF">EF834_01905</name>
</gene>
<evidence type="ECO:0000313" key="2">
    <source>
        <dbReference type="Proteomes" id="UP000284333"/>
    </source>
</evidence>
<comment type="caution">
    <text evidence="1">The sequence shown here is derived from an EMBL/GenBank/DDBJ whole genome shotgun (WGS) entry which is preliminary data.</text>
</comment>
<proteinExistence type="predicted"/>
<keyword evidence="2" id="KW-1185">Reference proteome</keyword>
<dbReference type="PANTHER" id="PTHR41287">
    <property type="match status" value="1"/>
</dbReference>
<organism evidence="1 2">
    <name type="scientific">Rhodococcus spongiicola</name>
    <dbReference type="NCBI Taxonomy" id="2487352"/>
    <lineage>
        <taxon>Bacteria</taxon>
        <taxon>Bacillati</taxon>
        <taxon>Actinomycetota</taxon>
        <taxon>Actinomycetes</taxon>
        <taxon>Mycobacteriales</taxon>
        <taxon>Nocardiaceae</taxon>
        <taxon>Rhodococcus</taxon>
    </lineage>
</organism>
<dbReference type="InterPro" id="IPR005021">
    <property type="entry name" value="Terminase_largesu-like"/>
</dbReference>
<protein>
    <submittedName>
        <fullName evidence="1">Terminase</fullName>
    </submittedName>
</protein>
<name>A0A438B5G5_9NOCA</name>
<dbReference type="Proteomes" id="UP000284333">
    <property type="component" value="Unassembled WGS sequence"/>
</dbReference>
<dbReference type="EMBL" id="RKLN01000001">
    <property type="protein sequence ID" value="RVW06233.1"/>
    <property type="molecule type" value="Genomic_DNA"/>
</dbReference>
<dbReference type="Gene3D" id="3.40.50.300">
    <property type="entry name" value="P-loop containing nucleotide triphosphate hydrolases"/>
    <property type="match status" value="1"/>
</dbReference>
<accession>A0A438B5G5</accession>
<dbReference type="OrthoDB" id="3188010at2"/>